<dbReference type="KEGG" id="fms:M1R53_03760"/>
<dbReference type="PANTHER" id="PTHR34297:SF2">
    <property type="entry name" value="ASP23_GLS24 FAMILY ENVELOPE STRESS RESPONSE PROTEIN"/>
    <property type="match status" value="1"/>
</dbReference>
<dbReference type="Proteomes" id="UP000831151">
    <property type="component" value="Chromosome"/>
</dbReference>
<protein>
    <submittedName>
        <fullName evidence="2">Asp23/Gls24 family envelope stress response protein</fullName>
    </submittedName>
</protein>
<dbReference type="InterPro" id="IPR005531">
    <property type="entry name" value="Asp23"/>
</dbReference>
<gene>
    <name evidence="2" type="ORF">M1R53_03760</name>
</gene>
<evidence type="ECO:0000256" key="1">
    <source>
        <dbReference type="ARBA" id="ARBA00005721"/>
    </source>
</evidence>
<name>A0A9E7IXC9_9FIRM</name>
<sequence length="118" mass="12774">MENNNIGKINISDDVIATIASKATCEVEHVCSLSAGIGSNITDLLGVKNFNKPIKIESSEEGCIIDIYVDIEYGSKIDKVGYDIQSSVKTAVEEMTDIHVIQVNVYVKGVKEAPKANK</sequence>
<proteinExistence type="inferred from homology"/>
<dbReference type="Pfam" id="PF03780">
    <property type="entry name" value="Asp23"/>
    <property type="match status" value="1"/>
</dbReference>
<accession>A0A9E7IXC9</accession>
<evidence type="ECO:0000313" key="2">
    <source>
        <dbReference type="EMBL" id="UQK59770.1"/>
    </source>
</evidence>
<comment type="similarity">
    <text evidence="1">Belongs to the asp23 family.</text>
</comment>
<evidence type="ECO:0000313" key="3">
    <source>
        <dbReference type="Proteomes" id="UP000831151"/>
    </source>
</evidence>
<reference evidence="2" key="1">
    <citation type="submission" date="2022-04" db="EMBL/GenBank/DDBJ databases">
        <title>Complete genome sequences of Ezakiella coagulans and Fenollaria massiliensis.</title>
        <authorList>
            <person name="France M.T."/>
            <person name="Clifford J."/>
            <person name="Narina S."/>
            <person name="Rutt L."/>
            <person name="Ravel J."/>
        </authorList>
    </citation>
    <scope>NUCLEOTIDE SEQUENCE</scope>
    <source>
        <strain evidence="2">C0061C2</strain>
    </source>
</reference>
<keyword evidence="3" id="KW-1185">Reference proteome</keyword>
<dbReference type="EMBL" id="CP096649">
    <property type="protein sequence ID" value="UQK59770.1"/>
    <property type="molecule type" value="Genomic_DNA"/>
</dbReference>
<dbReference type="AlphaFoldDB" id="A0A9E7IXC9"/>
<dbReference type="PANTHER" id="PTHR34297">
    <property type="entry name" value="HYPOTHETICAL CYTOSOLIC PROTEIN-RELATED"/>
    <property type="match status" value="1"/>
</dbReference>
<dbReference type="RefSeq" id="WP_019213478.1">
    <property type="nucleotide sequence ID" value="NZ_CP096649.1"/>
</dbReference>
<organism evidence="2 3">
    <name type="scientific">Fenollaria massiliensis</name>
    <dbReference type="NCBI Taxonomy" id="938288"/>
    <lineage>
        <taxon>Bacteria</taxon>
        <taxon>Bacillati</taxon>
        <taxon>Bacillota</taxon>
        <taxon>Clostridia</taxon>
        <taxon>Eubacteriales</taxon>
        <taxon>Fenollaria</taxon>
    </lineage>
</organism>